<keyword evidence="1" id="KW-0677">Repeat</keyword>
<dbReference type="eggNOG" id="KOG1218">
    <property type="taxonomic scope" value="Eukaryota"/>
</dbReference>
<dbReference type="Gene3D" id="3.10.100.10">
    <property type="entry name" value="Mannose-Binding Protein A, subunit A"/>
    <property type="match status" value="1"/>
</dbReference>
<evidence type="ECO:0000313" key="7">
    <source>
        <dbReference type="Proteomes" id="UP000008672"/>
    </source>
</evidence>
<feature type="domain" description="Link" evidence="5">
    <location>
        <begin position="10"/>
        <end position="103"/>
    </location>
</feature>
<dbReference type="OMA" id="AREVAYP"/>
<dbReference type="CDD" id="cd00041">
    <property type="entry name" value="CUB"/>
    <property type="match status" value="1"/>
</dbReference>
<dbReference type="GO" id="GO:0005540">
    <property type="term" value="F:hyaluronic acid binding"/>
    <property type="evidence" value="ECO:0007669"/>
    <property type="project" value="InterPro"/>
</dbReference>
<dbReference type="PROSITE" id="PS01241">
    <property type="entry name" value="LINK_1"/>
    <property type="match status" value="1"/>
</dbReference>
<keyword evidence="2 3" id="KW-1015">Disulfide bond</keyword>
<dbReference type="Gene3D" id="2.60.120.290">
    <property type="entry name" value="Spermadhesin, CUB domain"/>
    <property type="match status" value="1"/>
</dbReference>
<evidence type="ECO:0000256" key="3">
    <source>
        <dbReference type="PROSITE-ProRule" id="PRU00323"/>
    </source>
</evidence>
<organism evidence="6 7">
    <name type="scientific">Latimeria chalumnae</name>
    <name type="common">Coelacanth</name>
    <dbReference type="NCBI Taxonomy" id="7897"/>
    <lineage>
        <taxon>Eukaryota</taxon>
        <taxon>Metazoa</taxon>
        <taxon>Chordata</taxon>
        <taxon>Craniata</taxon>
        <taxon>Vertebrata</taxon>
        <taxon>Euteleostomi</taxon>
        <taxon>Coelacanthiformes</taxon>
        <taxon>Coelacanthidae</taxon>
        <taxon>Latimeria</taxon>
    </lineage>
</organism>
<reference evidence="7" key="1">
    <citation type="submission" date="2011-08" db="EMBL/GenBank/DDBJ databases">
        <title>The draft genome of Latimeria chalumnae.</title>
        <authorList>
            <person name="Di Palma F."/>
            <person name="Alfoldi J."/>
            <person name="Johnson J."/>
            <person name="Berlin A."/>
            <person name="Gnerre S."/>
            <person name="Jaffe D."/>
            <person name="MacCallum I."/>
            <person name="Young S."/>
            <person name="Walker B.J."/>
            <person name="Lander E."/>
            <person name="Lindblad-Toh K."/>
        </authorList>
    </citation>
    <scope>NUCLEOTIDE SEQUENCE [LARGE SCALE GENOMIC DNA]</scope>
    <source>
        <strain evidence="7">Wild caught</strain>
    </source>
</reference>
<evidence type="ECO:0000259" key="5">
    <source>
        <dbReference type="PROSITE" id="PS50963"/>
    </source>
</evidence>
<dbReference type="GeneTree" id="ENSGT00940000157201"/>
<dbReference type="InterPro" id="IPR035914">
    <property type="entry name" value="Sperma_CUB_dom_sf"/>
</dbReference>
<dbReference type="PANTHER" id="PTHR24251">
    <property type="entry name" value="OVOCHYMASE-RELATED"/>
    <property type="match status" value="1"/>
</dbReference>
<protein>
    <submittedName>
        <fullName evidence="6">Uncharacterized protein</fullName>
    </submittedName>
</protein>
<evidence type="ECO:0000256" key="2">
    <source>
        <dbReference type="ARBA" id="ARBA00023157"/>
    </source>
</evidence>
<feature type="domain" description="CUB" evidence="4">
    <location>
        <begin position="112"/>
        <end position="223"/>
    </location>
</feature>
<dbReference type="FunFam" id="3.10.100.10:FF:000001">
    <property type="entry name" value="Hyaluronan proteoglycan link protein 1"/>
    <property type="match status" value="1"/>
</dbReference>
<dbReference type="PRINTS" id="PR01265">
    <property type="entry name" value="LINKMODULE"/>
</dbReference>
<reference evidence="6" key="3">
    <citation type="submission" date="2025-09" db="UniProtKB">
        <authorList>
            <consortium name="Ensembl"/>
        </authorList>
    </citation>
    <scope>IDENTIFICATION</scope>
</reference>
<dbReference type="FunFam" id="2.60.120.290:FF:000013">
    <property type="entry name" value="Membrane frizzled-related protein"/>
    <property type="match status" value="1"/>
</dbReference>
<dbReference type="SMART" id="SM00042">
    <property type="entry name" value="CUB"/>
    <property type="match status" value="1"/>
</dbReference>
<sequence length="249" mass="28079">SSVLAGRVEGVFHYDRHTRYGLTFPEAKAACEWDFGAVISSRDQLYAAYKAGLEECRAGWILLAEVAYPRIHQTWKCGQNRTGIVSYGVRKSLMEKWDVYCYNTMKPHKDSCGGILRETKGKFQSPGFPQSYQSDMDCIWVIEVPVGYHVVLDFHSLVLEEHRTCQYDYVIVYGGQDNRKELGRFCGPEVPPQLQAKSSVMTVIMRSDSSVELDGFLAHFSTVKPSQGITCSNNSTPDESLGLPFYTMI</sequence>
<reference evidence="6" key="2">
    <citation type="submission" date="2025-08" db="UniProtKB">
        <authorList>
            <consortium name="Ensembl"/>
        </authorList>
    </citation>
    <scope>IDENTIFICATION</scope>
</reference>
<dbReference type="AlphaFoldDB" id="H3A6L9"/>
<feature type="disulfide bond" evidence="3">
    <location>
        <begin position="56"/>
        <end position="77"/>
    </location>
</feature>
<dbReference type="InterPro" id="IPR000859">
    <property type="entry name" value="CUB_dom"/>
</dbReference>
<dbReference type="InterPro" id="IPR000538">
    <property type="entry name" value="Link_dom"/>
</dbReference>
<dbReference type="SMART" id="SM00445">
    <property type="entry name" value="LINK"/>
    <property type="match status" value="1"/>
</dbReference>
<dbReference type="HOGENOM" id="CLU_092089_0_0_1"/>
<dbReference type="STRING" id="7897.ENSLACP00000005290"/>
<dbReference type="Pfam" id="PF00193">
    <property type="entry name" value="Xlink"/>
    <property type="match status" value="1"/>
</dbReference>
<dbReference type="Ensembl" id="ENSLACT00000005337.1">
    <property type="protein sequence ID" value="ENSLACP00000005290.1"/>
    <property type="gene ID" value="ENSLACG00000004701.1"/>
</dbReference>
<dbReference type="PROSITE" id="PS01180">
    <property type="entry name" value="CUB"/>
    <property type="match status" value="1"/>
</dbReference>
<keyword evidence="7" id="KW-1185">Reference proteome</keyword>
<evidence type="ECO:0000259" key="4">
    <source>
        <dbReference type="PROSITE" id="PS01180"/>
    </source>
</evidence>
<dbReference type="InterPro" id="IPR016187">
    <property type="entry name" value="CTDL_fold"/>
</dbReference>
<dbReference type="InterPro" id="IPR016186">
    <property type="entry name" value="C-type_lectin-like/link_sf"/>
</dbReference>
<dbReference type="PROSITE" id="PS50963">
    <property type="entry name" value="LINK_2"/>
    <property type="match status" value="1"/>
</dbReference>
<comment type="caution">
    <text evidence="3">Lacks conserved residue(s) required for the propagation of feature annotation.</text>
</comment>
<dbReference type="Pfam" id="PF00431">
    <property type="entry name" value="CUB"/>
    <property type="match status" value="1"/>
</dbReference>
<accession>H3A6L9</accession>
<evidence type="ECO:0000256" key="1">
    <source>
        <dbReference type="ARBA" id="ARBA00022737"/>
    </source>
</evidence>
<dbReference type="Proteomes" id="UP000008672">
    <property type="component" value="Unassembled WGS sequence"/>
</dbReference>
<dbReference type="GO" id="GO:0007155">
    <property type="term" value="P:cell adhesion"/>
    <property type="evidence" value="ECO:0007669"/>
    <property type="project" value="InterPro"/>
</dbReference>
<dbReference type="InParanoid" id="H3A6L9"/>
<proteinExistence type="predicted"/>
<dbReference type="EMBL" id="AFYH01204278">
    <property type="status" value="NOT_ANNOTATED_CDS"/>
    <property type="molecule type" value="Genomic_DNA"/>
</dbReference>
<dbReference type="SUPFAM" id="SSF49854">
    <property type="entry name" value="Spermadhesin, CUB domain"/>
    <property type="match status" value="1"/>
</dbReference>
<name>H3A6L9_LATCH</name>
<evidence type="ECO:0000313" key="6">
    <source>
        <dbReference type="Ensembl" id="ENSLACP00000005290.1"/>
    </source>
</evidence>
<dbReference type="SUPFAM" id="SSF56436">
    <property type="entry name" value="C-type lectin-like"/>
    <property type="match status" value="1"/>
</dbReference>